<feature type="non-terminal residue" evidence="1">
    <location>
        <position position="68"/>
    </location>
</feature>
<dbReference type="Proteomes" id="UP001341840">
    <property type="component" value="Unassembled WGS sequence"/>
</dbReference>
<reference evidence="1 2" key="1">
    <citation type="journal article" date="2023" name="Plants (Basel)">
        <title>Bridging the Gap: Combining Genomics and Transcriptomics Approaches to Understand Stylosanthes scabra, an Orphan Legume from the Brazilian Caatinga.</title>
        <authorList>
            <person name="Ferreira-Neto J.R.C."/>
            <person name="da Silva M.D."/>
            <person name="Binneck E."/>
            <person name="de Melo N.F."/>
            <person name="da Silva R.H."/>
            <person name="de Melo A.L.T.M."/>
            <person name="Pandolfi V."/>
            <person name="Bustamante F.O."/>
            <person name="Brasileiro-Vidal A.C."/>
            <person name="Benko-Iseppon A.M."/>
        </authorList>
    </citation>
    <scope>NUCLEOTIDE SEQUENCE [LARGE SCALE GENOMIC DNA]</scope>
    <source>
        <tissue evidence="1">Leaves</tissue>
    </source>
</reference>
<proteinExistence type="predicted"/>
<sequence length="68" mass="7824">MKHAPENHSVFRFDIIDQLVDEVTPCLLEKEYIHNNVAIEGSETSDDEFNMNPSELTGFLMNDKELPD</sequence>
<comment type="caution">
    <text evidence="1">The sequence shown here is derived from an EMBL/GenBank/DDBJ whole genome shotgun (WGS) entry which is preliminary data.</text>
</comment>
<protein>
    <submittedName>
        <fullName evidence="1">Uncharacterized protein</fullName>
    </submittedName>
</protein>
<keyword evidence="2" id="KW-1185">Reference proteome</keyword>
<gene>
    <name evidence="1" type="ORF">PIB30_116050</name>
</gene>
<name>A0ABU6S255_9FABA</name>
<evidence type="ECO:0000313" key="2">
    <source>
        <dbReference type="Proteomes" id="UP001341840"/>
    </source>
</evidence>
<organism evidence="1 2">
    <name type="scientific">Stylosanthes scabra</name>
    <dbReference type="NCBI Taxonomy" id="79078"/>
    <lineage>
        <taxon>Eukaryota</taxon>
        <taxon>Viridiplantae</taxon>
        <taxon>Streptophyta</taxon>
        <taxon>Embryophyta</taxon>
        <taxon>Tracheophyta</taxon>
        <taxon>Spermatophyta</taxon>
        <taxon>Magnoliopsida</taxon>
        <taxon>eudicotyledons</taxon>
        <taxon>Gunneridae</taxon>
        <taxon>Pentapetalae</taxon>
        <taxon>rosids</taxon>
        <taxon>fabids</taxon>
        <taxon>Fabales</taxon>
        <taxon>Fabaceae</taxon>
        <taxon>Papilionoideae</taxon>
        <taxon>50 kb inversion clade</taxon>
        <taxon>dalbergioids sensu lato</taxon>
        <taxon>Dalbergieae</taxon>
        <taxon>Pterocarpus clade</taxon>
        <taxon>Stylosanthes</taxon>
    </lineage>
</organism>
<dbReference type="EMBL" id="JASCZI010046021">
    <property type="protein sequence ID" value="MED6130234.1"/>
    <property type="molecule type" value="Genomic_DNA"/>
</dbReference>
<evidence type="ECO:0000313" key="1">
    <source>
        <dbReference type="EMBL" id="MED6130234.1"/>
    </source>
</evidence>
<accession>A0ABU6S255</accession>